<evidence type="ECO:0000259" key="5">
    <source>
        <dbReference type="Pfam" id="PF00389"/>
    </source>
</evidence>
<dbReference type="InterPro" id="IPR029753">
    <property type="entry name" value="D-isomer_DH_CS"/>
</dbReference>
<name>A0A212KGF7_9FIRM</name>
<evidence type="ECO:0000259" key="6">
    <source>
        <dbReference type="Pfam" id="PF02826"/>
    </source>
</evidence>
<evidence type="ECO:0000256" key="4">
    <source>
        <dbReference type="RuleBase" id="RU003719"/>
    </source>
</evidence>
<dbReference type="EMBL" id="FLUN01000001">
    <property type="protein sequence ID" value="SBW10814.1"/>
    <property type="molecule type" value="Genomic_DNA"/>
</dbReference>
<organism evidence="7">
    <name type="scientific">uncultured Eubacteriales bacterium</name>
    <dbReference type="NCBI Taxonomy" id="172733"/>
    <lineage>
        <taxon>Bacteria</taxon>
        <taxon>Bacillati</taxon>
        <taxon>Bacillota</taxon>
        <taxon>Clostridia</taxon>
        <taxon>Eubacteriales</taxon>
        <taxon>environmental samples</taxon>
    </lineage>
</organism>
<dbReference type="FunFam" id="3.40.50.720:FF:000203">
    <property type="entry name" value="D-3-phosphoglycerate dehydrogenase (SerA)"/>
    <property type="match status" value="1"/>
</dbReference>
<dbReference type="SUPFAM" id="SSF52283">
    <property type="entry name" value="Formate/glycerate dehydrogenase catalytic domain-like"/>
    <property type="match status" value="1"/>
</dbReference>
<dbReference type="SUPFAM" id="SSF51735">
    <property type="entry name" value="NAD(P)-binding Rossmann-fold domains"/>
    <property type="match status" value="1"/>
</dbReference>
<dbReference type="Pfam" id="PF02826">
    <property type="entry name" value="2-Hacid_dh_C"/>
    <property type="match status" value="1"/>
</dbReference>
<dbReference type="InterPro" id="IPR036291">
    <property type="entry name" value="NAD(P)-bd_dom_sf"/>
</dbReference>
<proteinExistence type="inferred from homology"/>
<feature type="domain" description="D-isomer specific 2-hydroxyacid dehydrogenase NAD-binding" evidence="6">
    <location>
        <begin position="110"/>
        <end position="285"/>
    </location>
</feature>
<accession>A0A212KGF7</accession>
<dbReference type="PROSITE" id="PS00671">
    <property type="entry name" value="D_2_HYDROXYACID_DH_3"/>
    <property type="match status" value="1"/>
</dbReference>
<protein>
    <submittedName>
        <fullName evidence="7">Dehydrogenase</fullName>
    </submittedName>
</protein>
<dbReference type="InterPro" id="IPR006140">
    <property type="entry name" value="D-isomer_DH_NAD-bd"/>
</dbReference>
<dbReference type="PROSITE" id="PS00065">
    <property type="entry name" value="D_2_HYDROXYACID_DH_1"/>
    <property type="match status" value="1"/>
</dbReference>
<comment type="similarity">
    <text evidence="1 4">Belongs to the D-isomer specific 2-hydroxyacid dehydrogenase family.</text>
</comment>
<dbReference type="CDD" id="cd05299">
    <property type="entry name" value="CtBP_dh"/>
    <property type="match status" value="1"/>
</dbReference>
<dbReference type="GO" id="GO:0003714">
    <property type="term" value="F:transcription corepressor activity"/>
    <property type="evidence" value="ECO:0007669"/>
    <property type="project" value="InterPro"/>
</dbReference>
<evidence type="ECO:0000256" key="2">
    <source>
        <dbReference type="ARBA" id="ARBA00023002"/>
    </source>
</evidence>
<dbReference type="GO" id="GO:0016616">
    <property type="term" value="F:oxidoreductase activity, acting on the CH-OH group of donors, NAD or NADP as acceptor"/>
    <property type="evidence" value="ECO:0007669"/>
    <property type="project" value="InterPro"/>
</dbReference>
<sequence length="318" mass="34980">MNRTLVAITDCDHDNIEVESKALSAAGLEAPWFNCKTEDDLIRDCKGFKSVINQYAPFTAKVFDALPDLKVIVRYGVGVDNVDLAAATAHGVKVCNVPDYGMYEVADHAIALMLALARKVVFCNERVKSGVWNYQEAMPIYRLSTQTVGVIGVGRIGTAFAERAKAFGMKVLAYDEFARKNGKTQEYMEMVSLDELLERSDIISVHCPLDGNRDLISAPQLKKMKKNAYLINVSRGGIINEKDLYEALKAGEIAGAACDVFSPEPVAKDNPLLSMDNFLATPHIAWYSEESALELERKVAEEAARGALDQPLLNVVNK</sequence>
<dbReference type="GO" id="GO:0051287">
    <property type="term" value="F:NAD binding"/>
    <property type="evidence" value="ECO:0007669"/>
    <property type="project" value="InterPro"/>
</dbReference>
<evidence type="ECO:0000256" key="3">
    <source>
        <dbReference type="ARBA" id="ARBA00023027"/>
    </source>
</evidence>
<feature type="domain" description="D-isomer specific 2-hydroxyacid dehydrogenase catalytic" evidence="5">
    <location>
        <begin position="21"/>
        <end position="317"/>
    </location>
</feature>
<dbReference type="InterPro" id="IPR006139">
    <property type="entry name" value="D-isomer_2_OHA_DH_cat_dom"/>
</dbReference>
<reference evidence="7" key="1">
    <citation type="submission" date="2016-04" db="EMBL/GenBank/DDBJ databases">
        <authorList>
            <person name="Evans L.H."/>
            <person name="Alamgir A."/>
            <person name="Owens N."/>
            <person name="Weber N.D."/>
            <person name="Virtaneva K."/>
            <person name="Barbian K."/>
            <person name="Babar A."/>
            <person name="Rosenke K."/>
        </authorList>
    </citation>
    <scope>NUCLEOTIDE SEQUENCE</scope>
    <source>
        <strain evidence="7">86</strain>
    </source>
</reference>
<evidence type="ECO:0000313" key="7">
    <source>
        <dbReference type="EMBL" id="SBW10814.1"/>
    </source>
</evidence>
<dbReference type="PANTHER" id="PTHR43761:SF1">
    <property type="entry name" value="D-ISOMER SPECIFIC 2-HYDROXYACID DEHYDROGENASE CATALYTIC DOMAIN-CONTAINING PROTEIN-RELATED"/>
    <property type="match status" value="1"/>
</dbReference>
<dbReference type="Pfam" id="PF00389">
    <property type="entry name" value="2-Hacid_dh"/>
    <property type="match status" value="1"/>
</dbReference>
<dbReference type="Gene3D" id="3.40.50.720">
    <property type="entry name" value="NAD(P)-binding Rossmann-like Domain"/>
    <property type="match status" value="2"/>
</dbReference>
<dbReference type="InterPro" id="IPR029752">
    <property type="entry name" value="D-isomer_DH_CS1"/>
</dbReference>
<evidence type="ECO:0000256" key="1">
    <source>
        <dbReference type="ARBA" id="ARBA00005854"/>
    </source>
</evidence>
<keyword evidence="2 4" id="KW-0560">Oxidoreductase</keyword>
<dbReference type="InterPro" id="IPR043322">
    <property type="entry name" value="CtBP"/>
</dbReference>
<dbReference type="AlphaFoldDB" id="A0A212KGF7"/>
<gene>
    <name evidence="7" type="ORF">KL86CLO1_13066</name>
</gene>
<dbReference type="PANTHER" id="PTHR43761">
    <property type="entry name" value="D-ISOMER SPECIFIC 2-HYDROXYACID DEHYDROGENASE FAMILY PROTEIN (AFU_ORTHOLOGUE AFUA_1G13630)"/>
    <property type="match status" value="1"/>
</dbReference>
<dbReference type="InterPro" id="IPR050418">
    <property type="entry name" value="D-iso_2-hydroxyacid_DH_PdxB"/>
</dbReference>
<keyword evidence="3" id="KW-0520">NAD</keyword>